<protein>
    <submittedName>
        <fullName evidence="1">Uncharacterized protein</fullName>
    </submittedName>
</protein>
<dbReference type="EMBL" id="KN881264">
    <property type="protein sequence ID" value="KIY60785.1"/>
    <property type="molecule type" value="Genomic_DNA"/>
</dbReference>
<dbReference type="AlphaFoldDB" id="A0A0D7AS06"/>
<dbReference type="Proteomes" id="UP000054007">
    <property type="component" value="Unassembled WGS sequence"/>
</dbReference>
<proteinExistence type="predicted"/>
<gene>
    <name evidence="1" type="ORF">CYLTODRAFT_363724</name>
</gene>
<accession>A0A0D7AS06</accession>
<evidence type="ECO:0000313" key="1">
    <source>
        <dbReference type="EMBL" id="KIY60785.1"/>
    </source>
</evidence>
<sequence length="50" mass="5677">MSSDKQKGIFVSQFKQYKPVKQKTKPVLGTLPEDFQVKREITGEPLADIP</sequence>
<dbReference type="OrthoDB" id="2941157at2759"/>
<reference evidence="1 2" key="1">
    <citation type="journal article" date="2015" name="Fungal Genet. Biol.">
        <title>Evolution of novel wood decay mechanisms in Agaricales revealed by the genome sequences of Fistulina hepatica and Cylindrobasidium torrendii.</title>
        <authorList>
            <person name="Floudas D."/>
            <person name="Held B.W."/>
            <person name="Riley R."/>
            <person name="Nagy L.G."/>
            <person name="Koehler G."/>
            <person name="Ransdell A.S."/>
            <person name="Younus H."/>
            <person name="Chow J."/>
            <person name="Chiniquy J."/>
            <person name="Lipzen A."/>
            <person name="Tritt A."/>
            <person name="Sun H."/>
            <person name="Haridas S."/>
            <person name="LaButti K."/>
            <person name="Ohm R.A."/>
            <person name="Kues U."/>
            <person name="Blanchette R.A."/>
            <person name="Grigoriev I.V."/>
            <person name="Minto R.E."/>
            <person name="Hibbett D.S."/>
        </authorList>
    </citation>
    <scope>NUCLEOTIDE SEQUENCE [LARGE SCALE GENOMIC DNA]</scope>
    <source>
        <strain evidence="1 2">FP15055 ss-10</strain>
    </source>
</reference>
<organism evidence="1 2">
    <name type="scientific">Cylindrobasidium torrendii FP15055 ss-10</name>
    <dbReference type="NCBI Taxonomy" id="1314674"/>
    <lineage>
        <taxon>Eukaryota</taxon>
        <taxon>Fungi</taxon>
        <taxon>Dikarya</taxon>
        <taxon>Basidiomycota</taxon>
        <taxon>Agaricomycotina</taxon>
        <taxon>Agaricomycetes</taxon>
        <taxon>Agaricomycetidae</taxon>
        <taxon>Agaricales</taxon>
        <taxon>Marasmiineae</taxon>
        <taxon>Physalacriaceae</taxon>
        <taxon>Cylindrobasidium</taxon>
    </lineage>
</organism>
<feature type="non-terminal residue" evidence="1">
    <location>
        <position position="50"/>
    </location>
</feature>
<keyword evidence="2" id="KW-1185">Reference proteome</keyword>
<evidence type="ECO:0000313" key="2">
    <source>
        <dbReference type="Proteomes" id="UP000054007"/>
    </source>
</evidence>
<name>A0A0D7AS06_9AGAR</name>